<proteinExistence type="predicted"/>
<accession>A0A7Z1DS89</accession>
<organism evidence="1 2">
    <name type="scientific">Marinobacter vinifirmus</name>
    <dbReference type="NCBI Taxonomy" id="355591"/>
    <lineage>
        <taxon>Bacteria</taxon>
        <taxon>Pseudomonadati</taxon>
        <taxon>Pseudomonadota</taxon>
        <taxon>Gammaproteobacteria</taxon>
        <taxon>Pseudomonadales</taxon>
        <taxon>Marinobacteraceae</taxon>
        <taxon>Marinobacter</taxon>
    </lineage>
</organism>
<evidence type="ECO:0000313" key="2">
    <source>
        <dbReference type="Proteomes" id="UP000216984"/>
    </source>
</evidence>
<name>A0A7Z1DS89_9GAMM</name>
<dbReference type="RefSeq" id="WP_094625784.1">
    <property type="nucleotide sequence ID" value="NZ_NEFY01000016.1"/>
</dbReference>
<dbReference type="Proteomes" id="UP000216984">
    <property type="component" value="Unassembled WGS sequence"/>
</dbReference>
<gene>
    <name evidence="1" type="ORF">B9Q17_07510</name>
</gene>
<sequence>MMKELKIVKRGRKYFTCEVPGRSYRVKLIINDRSTNLQEGFTGAFFCVDHSIESRHGTTVILEPLIIRDDRAQILSFLEKRKWLGYALDDAKQGLSSTNAIRKVLQEVDVVEDPELEEDLSLLKRRLEENKRKREEAFRIVRISPDAEVELNKEYATPSTPSYSVKVRAIHPEVLVGSCGEKFRLVSLEIIQEIKELEGLNIPELTGCIDHLPRLSLT</sequence>
<dbReference type="AlphaFoldDB" id="A0A7Z1DS89"/>
<comment type="caution">
    <text evidence="1">The sequence shown here is derived from an EMBL/GenBank/DDBJ whole genome shotgun (WGS) entry which is preliminary data.</text>
</comment>
<evidence type="ECO:0000313" key="1">
    <source>
        <dbReference type="EMBL" id="OZC35054.1"/>
    </source>
</evidence>
<dbReference type="EMBL" id="NEFY01000016">
    <property type="protein sequence ID" value="OZC35054.1"/>
    <property type="molecule type" value="Genomic_DNA"/>
</dbReference>
<reference evidence="1 2" key="1">
    <citation type="submission" date="2017-06" db="EMBL/GenBank/DDBJ databases">
        <title>Draft genome sequence of the halophilic bacterium Marinobacter vinifirmus FB1.</title>
        <authorList>
            <person name="Stepanov V.G."/>
            <person name="Roberts D.J."/>
            <person name="Fox G.E."/>
        </authorList>
    </citation>
    <scope>NUCLEOTIDE SEQUENCE [LARGE SCALE GENOMIC DNA]</scope>
    <source>
        <strain evidence="1 2">FB1</strain>
    </source>
</reference>
<protein>
    <submittedName>
        <fullName evidence="1">Uncharacterized protein</fullName>
    </submittedName>
</protein>
<keyword evidence="2" id="KW-1185">Reference proteome</keyword>